<dbReference type="AlphaFoldDB" id="A0A8R1TK01"/>
<proteinExistence type="predicted"/>
<name>A0A8R1TK01_ONCVO</name>
<reference evidence="2" key="1">
    <citation type="submission" date="2013-10" db="EMBL/GenBank/DDBJ databases">
        <title>Genome sequencing of Onchocerca volvulus.</title>
        <authorList>
            <person name="Cotton J."/>
            <person name="Tsai J."/>
            <person name="Stanley E."/>
            <person name="Tracey A."/>
            <person name="Holroyd N."/>
            <person name="Lustigman S."/>
            <person name="Berriman M."/>
        </authorList>
    </citation>
    <scope>NUCLEOTIDE SEQUENCE</scope>
</reference>
<evidence type="ECO:0000313" key="2">
    <source>
        <dbReference type="Proteomes" id="UP000024404"/>
    </source>
</evidence>
<dbReference type="EMBL" id="CMVM020000345">
    <property type="status" value="NOT_ANNOTATED_CDS"/>
    <property type="molecule type" value="Genomic_DNA"/>
</dbReference>
<organism evidence="1 2">
    <name type="scientific">Onchocerca volvulus</name>
    <dbReference type="NCBI Taxonomy" id="6282"/>
    <lineage>
        <taxon>Eukaryota</taxon>
        <taxon>Metazoa</taxon>
        <taxon>Ecdysozoa</taxon>
        <taxon>Nematoda</taxon>
        <taxon>Chromadorea</taxon>
        <taxon>Rhabditida</taxon>
        <taxon>Spirurina</taxon>
        <taxon>Spiruromorpha</taxon>
        <taxon>Filarioidea</taxon>
        <taxon>Onchocercidae</taxon>
        <taxon>Onchocerca</taxon>
    </lineage>
</organism>
<dbReference type="Proteomes" id="UP000024404">
    <property type="component" value="Unassembled WGS sequence"/>
</dbReference>
<accession>A0A8R1TK01</accession>
<sequence>MAVSRSSPMMIATRMAKRGRCNYVAMYGDESENSDNGSRVEKDLVELNKQLNYTGKPLEADLKATTAMSVAVRNKRHTFENIVNKTKIKMGRLNYSIHLRRTATNDLRKPISH</sequence>
<dbReference type="EnsemblMetazoa" id="OVOC10750.1">
    <property type="protein sequence ID" value="OVOC10750.1"/>
    <property type="gene ID" value="WBGene00247559"/>
</dbReference>
<reference evidence="1" key="2">
    <citation type="submission" date="2022-06" db="UniProtKB">
        <authorList>
            <consortium name="EnsemblMetazoa"/>
        </authorList>
    </citation>
    <scope>IDENTIFICATION</scope>
</reference>
<protein>
    <submittedName>
        <fullName evidence="1">Uncharacterized protein</fullName>
    </submittedName>
</protein>
<evidence type="ECO:0000313" key="1">
    <source>
        <dbReference type="EnsemblMetazoa" id="OVOC10750.1"/>
    </source>
</evidence>
<keyword evidence="2" id="KW-1185">Reference proteome</keyword>